<gene>
    <name evidence="5" type="ORF">FXF49_11790</name>
</gene>
<proteinExistence type="predicted"/>
<dbReference type="InterPro" id="IPR011856">
    <property type="entry name" value="tRNA_endonuc-like_dom_sf"/>
</dbReference>
<dbReference type="Gene3D" id="3.40.1350.10">
    <property type="match status" value="1"/>
</dbReference>
<evidence type="ECO:0000259" key="4">
    <source>
        <dbReference type="Pfam" id="PF24706"/>
    </source>
</evidence>
<dbReference type="CDD" id="cd22341">
    <property type="entry name" value="NucS-like"/>
    <property type="match status" value="1"/>
</dbReference>
<evidence type="ECO:0000256" key="2">
    <source>
        <dbReference type="SAM" id="MobiDB-lite"/>
    </source>
</evidence>
<comment type="caution">
    <text evidence="5">The sequence shown here is derived from an EMBL/GenBank/DDBJ whole genome shotgun (WGS) entry which is preliminary data.</text>
</comment>
<feature type="compositionally biased region" description="Acidic residues" evidence="2">
    <location>
        <begin position="118"/>
        <end position="129"/>
    </location>
</feature>
<evidence type="ECO:0000313" key="5">
    <source>
        <dbReference type="EMBL" id="TYB32383.1"/>
    </source>
</evidence>
<dbReference type="InterPro" id="IPR002793">
    <property type="entry name" value="Endonuclease_NucS"/>
</dbReference>
<sequence length="265" mass="30415">MSGSKYDKSTKELFKEFVDSFVPPPAKGLGLIERKPLDQGGYFKRQEILKWFQEHYPELKRATVNAHLIVMSTNAQSRVHHHLRPNGADDLLFQMDASTFRLYVKESDPPPIYKNDTDLDTTEDADNAEDTTHETHEFAYENDLKNFLASNLFIIRPTLSVYREGDITGIEFPVGNRRIDILAVENNSDFVVIELKVSKGYDRAIGQLLRYMGWIEQNLAEPGQKVKGMIIARSISNDLRLATSRIDDVELYEYELSISLNRIEI</sequence>
<dbReference type="RefSeq" id="WP_303702103.1">
    <property type="nucleotide sequence ID" value="NZ_VSIV01000373.1"/>
</dbReference>
<accession>A0A5D0MLB4</accession>
<dbReference type="Proteomes" id="UP000323337">
    <property type="component" value="Unassembled WGS sequence"/>
</dbReference>
<evidence type="ECO:0000256" key="1">
    <source>
        <dbReference type="ARBA" id="ARBA00023125"/>
    </source>
</evidence>
<dbReference type="EMBL" id="VSIV01000373">
    <property type="protein sequence ID" value="TYB32383.1"/>
    <property type="molecule type" value="Genomic_DNA"/>
</dbReference>
<evidence type="ECO:0000313" key="6">
    <source>
        <dbReference type="Proteomes" id="UP000323337"/>
    </source>
</evidence>
<feature type="domain" description="DUF7669" evidence="4">
    <location>
        <begin position="39"/>
        <end position="102"/>
    </location>
</feature>
<dbReference type="Pfam" id="PF24706">
    <property type="entry name" value="DUF7669"/>
    <property type="match status" value="1"/>
</dbReference>
<name>A0A5D0MLB4_FLESI</name>
<dbReference type="GO" id="GO:0003677">
    <property type="term" value="F:DNA binding"/>
    <property type="evidence" value="ECO:0007669"/>
    <property type="project" value="UniProtKB-KW"/>
</dbReference>
<dbReference type="InterPro" id="IPR048301">
    <property type="entry name" value="NucS_C"/>
</dbReference>
<protein>
    <submittedName>
        <fullName evidence="5">DUF91 domain-containing protein</fullName>
    </submittedName>
</protein>
<dbReference type="GO" id="GO:0004519">
    <property type="term" value="F:endonuclease activity"/>
    <property type="evidence" value="ECO:0007669"/>
    <property type="project" value="InterPro"/>
</dbReference>
<evidence type="ECO:0000259" key="3">
    <source>
        <dbReference type="Pfam" id="PF01939"/>
    </source>
</evidence>
<feature type="domain" description="Endonuclease NucS C-terminal" evidence="3">
    <location>
        <begin position="171"/>
        <end position="240"/>
    </location>
</feature>
<keyword evidence="1" id="KW-0238">DNA-binding</keyword>
<feature type="region of interest" description="Disordered" evidence="2">
    <location>
        <begin position="112"/>
        <end position="131"/>
    </location>
</feature>
<reference evidence="5 6" key="1">
    <citation type="submission" date="2019-08" db="EMBL/GenBank/DDBJ databases">
        <title>Genomic characterization of a novel candidate phylum (ARYD3) from a high temperature, high salinity tertiary oil reservoir in north central Oklahoma, USA.</title>
        <authorList>
            <person name="Youssef N.H."/>
            <person name="Yadav A."/>
            <person name="Elshahed M.S."/>
        </authorList>
    </citation>
    <scope>NUCLEOTIDE SEQUENCE [LARGE SCALE GENOMIC DNA]</scope>
    <source>
        <strain evidence="5">ARYD1</strain>
    </source>
</reference>
<dbReference type="InterPro" id="IPR056086">
    <property type="entry name" value="DUF7669"/>
</dbReference>
<dbReference type="Pfam" id="PF01939">
    <property type="entry name" value="NucS_C"/>
    <property type="match status" value="1"/>
</dbReference>
<dbReference type="AlphaFoldDB" id="A0A5D0MLB4"/>
<organism evidence="5 6">
    <name type="scientific">Flexistipes sinusarabici</name>
    <dbReference type="NCBI Taxonomy" id="2352"/>
    <lineage>
        <taxon>Bacteria</taxon>
        <taxon>Pseudomonadati</taxon>
        <taxon>Deferribacterota</taxon>
        <taxon>Deferribacteres</taxon>
        <taxon>Deferribacterales</taxon>
        <taxon>Flexistipitaceae</taxon>
        <taxon>Flexistipes</taxon>
    </lineage>
</organism>